<sequence>MSRGQSHLPAFFEARERRRDGRTVYRCSLCDGAEVLSYRSHALGTQHRENVREYDEQMARAQRERIEEEREETNPQQEVQDNMDNEEDEDTYDIQADLDAMGAAARFLLPDESSDINLDDEIGLDDLIDAELENILRNEDTVTFDGPADEDDRDNDPVENSRWFPFRNKMELAGSLLIGHTHSLISHLIYNRVRVVITICDIRLPAWATVRSARARIRKLLQSELKSEKSPFGTPCFSLSVKGILSQKATSNSPNPRNGSRSWLHNIVLQCVKWKENITIFSNL</sequence>
<dbReference type="RefSeq" id="XP_003890086.1">
    <property type="nucleotide sequence ID" value="XM_003890037.1"/>
</dbReference>
<name>H6QQY9_PUCGT</name>
<reference evidence="3" key="1">
    <citation type="journal article" date="2011" name="Proc. Natl. Acad. Sci. U.S.A.">
        <title>Obligate biotrophy features unraveled by the genomic analysis of rust fungi.</title>
        <authorList>
            <person name="Duplessis S."/>
            <person name="Cuomo C.A."/>
            <person name="Lin Y.-C."/>
            <person name="Aerts A."/>
            <person name="Tisserant E."/>
            <person name="Veneault-Fourrey C."/>
            <person name="Joly D.L."/>
            <person name="Hacquard S."/>
            <person name="Amselem J."/>
            <person name="Cantarel B.L."/>
            <person name="Chiu R."/>
            <person name="Coutinho P.M."/>
            <person name="Feau N."/>
            <person name="Field M."/>
            <person name="Frey P."/>
            <person name="Gelhaye E."/>
            <person name="Goldberg J."/>
            <person name="Grabherr M.G."/>
            <person name="Kodira C.D."/>
            <person name="Kohler A."/>
            <person name="Kuees U."/>
            <person name="Lindquist E.A."/>
            <person name="Lucas S.M."/>
            <person name="Mago R."/>
            <person name="Mauceli E."/>
            <person name="Morin E."/>
            <person name="Murat C."/>
            <person name="Pangilinan J.L."/>
            <person name="Park R."/>
            <person name="Pearson M."/>
            <person name="Quesneville H."/>
            <person name="Rouhier N."/>
            <person name="Sakthikumar S."/>
            <person name="Salamov A.A."/>
            <person name="Schmutz J."/>
            <person name="Selles B."/>
            <person name="Shapiro H."/>
            <person name="Tanguay P."/>
            <person name="Tuskan G.A."/>
            <person name="Henrissat B."/>
            <person name="Van de Peer Y."/>
            <person name="Rouze P."/>
            <person name="Ellis J.G."/>
            <person name="Dodds P.N."/>
            <person name="Schein J.E."/>
            <person name="Zhong S."/>
            <person name="Hamelin R.C."/>
            <person name="Grigoriev I.V."/>
            <person name="Szabo L.J."/>
            <person name="Martin F."/>
        </authorList>
    </citation>
    <scope>NUCLEOTIDE SEQUENCE [LARGE SCALE GENOMIC DNA]</scope>
    <source>
        <strain evidence="3">CRL 75-36-700-3 / race SCCL</strain>
    </source>
</reference>
<evidence type="ECO:0000313" key="3">
    <source>
        <dbReference type="Proteomes" id="UP000008783"/>
    </source>
</evidence>
<dbReference type="InParanoid" id="H6QQY9"/>
<proteinExistence type="predicted"/>
<dbReference type="KEGG" id="pgr:PGTG_21276"/>
<protein>
    <recommendedName>
        <fullName evidence="4">U1-type domain-containing protein</fullName>
    </recommendedName>
</protein>
<dbReference type="HOGENOM" id="CLU_085453_0_0_1"/>
<evidence type="ECO:0008006" key="4">
    <source>
        <dbReference type="Google" id="ProtNLM"/>
    </source>
</evidence>
<dbReference type="OrthoDB" id="2504601at2759"/>
<accession>H6QQY9</accession>
<dbReference type="PANTHER" id="PTHR31912:SF34">
    <property type="entry name" value="NOTOCHORD-RELATED PROTEIN"/>
    <property type="match status" value="1"/>
</dbReference>
<evidence type="ECO:0000256" key="1">
    <source>
        <dbReference type="SAM" id="MobiDB-lite"/>
    </source>
</evidence>
<dbReference type="PANTHER" id="PTHR31912">
    <property type="entry name" value="IP13529P"/>
    <property type="match status" value="1"/>
</dbReference>
<dbReference type="AlphaFoldDB" id="H6QQY9"/>
<dbReference type="GeneID" id="13540889"/>
<dbReference type="VEuPathDB" id="FungiDB:PGTG_21276"/>
<feature type="compositionally biased region" description="Basic and acidic residues" evidence="1">
    <location>
        <begin position="48"/>
        <end position="68"/>
    </location>
</feature>
<organism evidence="2 3">
    <name type="scientific">Puccinia graminis f. sp. tritici (strain CRL 75-36-700-3 / race SCCL)</name>
    <name type="common">Black stem rust fungus</name>
    <dbReference type="NCBI Taxonomy" id="418459"/>
    <lineage>
        <taxon>Eukaryota</taxon>
        <taxon>Fungi</taxon>
        <taxon>Dikarya</taxon>
        <taxon>Basidiomycota</taxon>
        <taxon>Pucciniomycotina</taxon>
        <taxon>Pucciniomycetes</taxon>
        <taxon>Pucciniales</taxon>
        <taxon>Pucciniaceae</taxon>
        <taxon>Puccinia</taxon>
    </lineage>
</organism>
<feature type="region of interest" description="Disordered" evidence="1">
    <location>
        <begin position="48"/>
        <end position="87"/>
    </location>
</feature>
<dbReference type="Proteomes" id="UP000008783">
    <property type="component" value="Unassembled WGS sequence"/>
</dbReference>
<keyword evidence="3" id="KW-1185">Reference proteome</keyword>
<gene>
    <name evidence="2" type="ORF">PGTG_21276</name>
</gene>
<evidence type="ECO:0000313" key="2">
    <source>
        <dbReference type="EMBL" id="EHS62926.1"/>
    </source>
</evidence>
<dbReference type="EMBL" id="DS178276">
    <property type="protein sequence ID" value="EHS62926.1"/>
    <property type="molecule type" value="Genomic_DNA"/>
</dbReference>